<reference evidence="1 2" key="1">
    <citation type="submission" date="2022-04" db="EMBL/GenBank/DDBJ databases">
        <title>Positive selection, recombination, and allopatry shape intraspecific diversity of widespread and dominant cyanobacteria.</title>
        <authorList>
            <person name="Wei J."/>
            <person name="Shu W."/>
            <person name="Hu C."/>
        </authorList>
    </citation>
    <scope>NUCLEOTIDE SEQUENCE [LARGE SCALE GENOMIC DNA]</scope>
    <source>
        <strain evidence="1 2">GB2-A5</strain>
    </source>
</reference>
<dbReference type="EMBL" id="JAMPKK010000057">
    <property type="protein sequence ID" value="MEP0867045.1"/>
    <property type="molecule type" value="Genomic_DNA"/>
</dbReference>
<organism evidence="1 2">
    <name type="scientific">Funiculus sociatus GB2-A5</name>
    <dbReference type="NCBI Taxonomy" id="2933946"/>
    <lineage>
        <taxon>Bacteria</taxon>
        <taxon>Bacillati</taxon>
        <taxon>Cyanobacteriota</taxon>
        <taxon>Cyanophyceae</taxon>
        <taxon>Coleofasciculales</taxon>
        <taxon>Coleofasciculaceae</taxon>
        <taxon>Funiculus</taxon>
    </lineage>
</organism>
<proteinExistence type="predicted"/>
<evidence type="ECO:0000313" key="1">
    <source>
        <dbReference type="EMBL" id="MEP0867045.1"/>
    </source>
</evidence>
<protein>
    <submittedName>
        <fullName evidence="1">Uncharacterized protein</fullName>
    </submittedName>
</protein>
<gene>
    <name evidence="1" type="ORF">NDI37_21580</name>
</gene>
<dbReference type="Proteomes" id="UP001442494">
    <property type="component" value="Unassembled WGS sequence"/>
</dbReference>
<evidence type="ECO:0000313" key="2">
    <source>
        <dbReference type="Proteomes" id="UP001442494"/>
    </source>
</evidence>
<comment type="caution">
    <text evidence="1">The sequence shown here is derived from an EMBL/GenBank/DDBJ whole genome shotgun (WGS) entry which is preliminary data.</text>
</comment>
<keyword evidence="2" id="KW-1185">Reference proteome</keyword>
<name>A0ABV0JUA9_9CYAN</name>
<feature type="non-terminal residue" evidence="1">
    <location>
        <position position="1"/>
    </location>
</feature>
<accession>A0ABV0JUA9</accession>
<sequence>SAYSWRFSGARIACFFTSQTPDLLSSTIYTKLDELTLVVEDAQPGIVYPKFPYRSLELRLHIENQIHKGIKYILQSNFDWIVHHLPPEAYPGNVPSDWFG</sequence>